<dbReference type="PROSITE" id="PS51864">
    <property type="entry name" value="ASTACIN"/>
    <property type="match status" value="1"/>
</dbReference>
<dbReference type="PANTHER" id="PTHR10127">
    <property type="entry name" value="DISCOIDIN, CUB, EGF, LAMININ , AND ZINC METALLOPROTEASE DOMAIN CONTAINING"/>
    <property type="match status" value="1"/>
</dbReference>
<feature type="binding site" evidence="12">
    <location>
        <position position="228"/>
    </location>
    <ligand>
        <name>Zn(2+)</name>
        <dbReference type="ChEBI" id="CHEBI:29105"/>
        <note>catalytic</note>
    </ligand>
</feature>
<keyword evidence="9 11" id="KW-1015">Disulfide bond</keyword>
<dbReference type="OMA" id="CAYWASI"/>
<dbReference type="AlphaFoldDB" id="A0A226E5U7"/>
<dbReference type="Pfam" id="PF01400">
    <property type="entry name" value="Astacin"/>
    <property type="match status" value="1"/>
</dbReference>
<dbReference type="FunFam" id="3.40.390.10:FF:000015">
    <property type="entry name" value="Meprin A subunit"/>
    <property type="match status" value="1"/>
</dbReference>
<dbReference type="SUPFAM" id="SSF55486">
    <property type="entry name" value="Metalloproteases ('zincins'), catalytic domain"/>
    <property type="match status" value="1"/>
</dbReference>
<feature type="domain" description="ShKT" evidence="15">
    <location>
        <begin position="378"/>
        <end position="412"/>
    </location>
</feature>
<keyword evidence="18" id="KW-1185">Reference proteome</keyword>
<feature type="non-terminal residue" evidence="17">
    <location>
        <position position="1"/>
    </location>
</feature>
<evidence type="ECO:0000256" key="1">
    <source>
        <dbReference type="ARBA" id="ARBA00002657"/>
    </source>
</evidence>
<keyword evidence="10" id="KW-0325">Glycoprotein</keyword>
<evidence type="ECO:0000256" key="14">
    <source>
        <dbReference type="SAM" id="MobiDB-lite"/>
    </source>
</evidence>
<evidence type="ECO:0000259" key="16">
    <source>
        <dbReference type="PROSITE" id="PS51864"/>
    </source>
</evidence>
<gene>
    <name evidence="17" type="ORF">Fcan01_13351</name>
</gene>
<feature type="active site" evidence="12">
    <location>
        <position position="219"/>
    </location>
</feature>
<dbReference type="GO" id="GO:0004222">
    <property type="term" value="F:metalloendopeptidase activity"/>
    <property type="evidence" value="ECO:0007669"/>
    <property type="project" value="UniProtKB-UniRule"/>
</dbReference>
<feature type="binding site" evidence="12">
    <location>
        <position position="222"/>
    </location>
    <ligand>
        <name>Zn(2+)</name>
        <dbReference type="ChEBI" id="CHEBI:29105"/>
        <note>catalytic</note>
    </ligand>
</feature>
<feature type="disulfide bond" evidence="11">
    <location>
        <begin position="433"/>
        <end position="467"/>
    </location>
</feature>
<proteinExistence type="predicted"/>
<dbReference type="InterPro" id="IPR034035">
    <property type="entry name" value="Astacin-like_dom"/>
</dbReference>
<evidence type="ECO:0000256" key="9">
    <source>
        <dbReference type="ARBA" id="ARBA00023157"/>
    </source>
</evidence>
<feature type="binding site" evidence="12">
    <location>
        <position position="218"/>
    </location>
    <ligand>
        <name>Zn(2+)</name>
        <dbReference type="ChEBI" id="CHEBI:29105"/>
        <note>catalytic</note>
    </ligand>
</feature>
<dbReference type="PANTHER" id="PTHR10127:SF780">
    <property type="entry name" value="METALLOENDOPEPTIDASE"/>
    <property type="match status" value="1"/>
</dbReference>
<keyword evidence="4" id="KW-0732">Signal</keyword>
<comment type="caution">
    <text evidence="17">The sequence shown here is derived from an EMBL/GenBank/DDBJ whole genome shotgun (WGS) entry which is preliminary data.</text>
</comment>
<comment type="caution">
    <text evidence="11">Lacks conserved residue(s) required for the propagation of feature annotation.</text>
</comment>
<keyword evidence="5 12" id="KW-0378">Hydrolase</keyword>
<evidence type="ECO:0000313" key="18">
    <source>
        <dbReference type="Proteomes" id="UP000198287"/>
    </source>
</evidence>
<feature type="domain" description="Peptidase M12A" evidence="16">
    <location>
        <begin position="128"/>
        <end position="321"/>
    </location>
</feature>
<feature type="domain" description="ShKT" evidence="15">
    <location>
        <begin position="339"/>
        <end position="374"/>
    </location>
</feature>
<keyword evidence="6 12" id="KW-0862">Zinc</keyword>
<dbReference type="CDD" id="cd04280">
    <property type="entry name" value="ZnMc_astacin_like"/>
    <property type="match status" value="1"/>
</dbReference>
<dbReference type="InterPro" id="IPR024079">
    <property type="entry name" value="MetalloPept_cat_dom_sf"/>
</dbReference>
<comment type="function">
    <text evidence="1">Metalloprotease.</text>
</comment>
<comment type="cofactor">
    <cofactor evidence="12 13">
        <name>Zn(2+)</name>
        <dbReference type="ChEBI" id="CHEBI:29105"/>
    </cofactor>
    <text evidence="12 13">Binds 1 zinc ion per subunit.</text>
</comment>
<dbReference type="Proteomes" id="UP000198287">
    <property type="component" value="Unassembled WGS sequence"/>
</dbReference>
<feature type="region of interest" description="Disordered" evidence="14">
    <location>
        <begin position="70"/>
        <end position="91"/>
    </location>
</feature>
<keyword evidence="7 12" id="KW-0482">Metalloprotease</keyword>
<evidence type="ECO:0000256" key="4">
    <source>
        <dbReference type="ARBA" id="ARBA00022729"/>
    </source>
</evidence>
<evidence type="ECO:0000256" key="12">
    <source>
        <dbReference type="PROSITE-ProRule" id="PRU01211"/>
    </source>
</evidence>
<dbReference type="SMART" id="SM00254">
    <property type="entry name" value="ShKT"/>
    <property type="match status" value="3"/>
</dbReference>
<feature type="disulfide bond" evidence="11">
    <location>
        <begin position="378"/>
        <end position="412"/>
    </location>
</feature>
<dbReference type="InterPro" id="IPR001506">
    <property type="entry name" value="Peptidase_M12A"/>
</dbReference>
<dbReference type="Gene3D" id="3.40.390.10">
    <property type="entry name" value="Collagenase (Catalytic Domain)"/>
    <property type="match status" value="1"/>
</dbReference>
<evidence type="ECO:0000256" key="10">
    <source>
        <dbReference type="ARBA" id="ARBA00023180"/>
    </source>
</evidence>
<dbReference type="GO" id="GO:0008270">
    <property type="term" value="F:zinc ion binding"/>
    <property type="evidence" value="ECO:0007669"/>
    <property type="project" value="UniProtKB-UniRule"/>
</dbReference>
<dbReference type="InterPro" id="IPR006026">
    <property type="entry name" value="Peptidase_Metallo"/>
</dbReference>
<dbReference type="EC" id="3.4.24.-" evidence="13"/>
<evidence type="ECO:0000256" key="5">
    <source>
        <dbReference type="ARBA" id="ARBA00022801"/>
    </source>
</evidence>
<dbReference type="PRINTS" id="PR00480">
    <property type="entry name" value="ASTACIN"/>
</dbReference>
<evidence type="ECO:0000256" key="7">
    <source>
        <dbReference type="ARBA" id="ARBA00023049"/>
    </source>
</evidence>
<reference evidence="17 18" key="1">
    <citation type="submission" date="2015-12" db="EMBL/GenBank/DDBJ databases">
        <title>The genome of Folsomia candida.</title>
        <authorList>
            <person name="Faddeeva A."/>
            <person name="Derks M.F."/>
            <person name="Anvar Y."/>
            <person name="Smit S."/>
            <person name="Van Straalen N."/>
            <person name="Roelofs D."/>
        </authorList>
    </citation>
    <scope>NUCLEOTIDE SEQUENCE [LARGE SCALE GENOMIC DNA]</scope>
    <source>
        <strain evidence="17 18">VU population</strain>
        <tissue evidence="17">Whole body</tissue>
    </source>
</reference>
<evidence type="ECO:0000256" key="3">
    <source>
        <dbReference type="ARBA" id="ARBA00022723"/>
    </source>
</evidence>
<evidence type="ECO:0000256" key="2">
    <source>
        <dbReference type="ARBA" id="ARBA00022670"/>
    </source>
</evidence>
<keyword evidence="2 12" id="KW-0645">Protease</keyword>
<dbReference type="PROSITE" id="PS51670">
    <property type="entry name" value="SHKT"/>
    <property type="match status" value="3"/>
</dbReference>
<name>A0A226E5U7_FOLCA</name>
<organism evidence="17 18">
    <name type="scientific">Folsomia candida</name>
    <name type="common">Springtail</name>
    <dbReference type="NCBI Taxonomy" id="158441"/>
    <lineage>
        <taxon>Eukaryota</taxon>
        <taxon>Metazoa</taxon>
        <taxon>Ecdysozoa</taxon>
        <taxon>Arthropoda</taxon>
        <taxon>Hexapoda</taxon>
        <taxon>Collembola</taxon>
        <taxon>Entomobryomorpha</taxon>
        <taxon>Isotomoidea</taxon>
        <taxon>Isotomidae</taxon>
        <taxon>Proisotominae</taxon>
        <taxon>Folsomia</taxon>
    </lineage>
</organism>
<keyword evidence="8" id="KW-0865">Zymogen</keyword>
<evidence type="ECO:0000256" key="6">
    <source>
        <dbReference type="ARBA" id="ARBA00022833"/>
    </source>
</evidence>
<protein>
    <recommendedName>
        <fullName evidence="13">Metalloendopeptidase</fullName>
        <ecNumber evidence="13">3.4.24.-</ecNumber>
    </recommendedName>
</protein>
<evidence type="ECO:0000256" key="11">
    <source>
        <dbReference type="PROSITE-ProRule" id="PRU01005"/>
    </source>
</evidence>
<keyword evidence="3 12" id="KW-0479">Metal-binding</keyword>
<evidence type="ECO:0000313" key="17">
    <source>
        <dbReference type="EMBL" id="OXA51926.1"/>
    </source>
</evidence>
<dbReference type="GO" id="GO:0006508">
    <property type="term" value="P:proteolysis"/>
    <property type="evidence" value="ECO:0007669"/>
    <property type="project" value="UniProtKB-KW"/>
</dbReference>
<dbReference type="OrthoDB" id="291007at2759"/>
<dbReference type="Pfam" id="PF01549">
    <property type="entry name" value="ShK"/>
    <property type="match status" value="3"/>
</dbReference>
<sequence length="467" mass="52779">KSWSHTSSHHFPTTTRPDPELWYISNMDIWRFWQVLYIVGLAHWAQCHSDPLDTSESALFDEQAHVPGEPLTPIDYQNAESVGQSSPPNDQFNSDPIELAGLFEGDIILSTTMRNLGNESSEDYGNRNGIIYEKQKWPAGVVPYFISSQFNAVERSVIAKAISEYHANTCIKFKPRTSETDYIHITKGNGCSSLVGRAGGAQPVTLGQGCVYTGIAIHELMHAVGFWHEQSRFDRDDHVNVYFQNIQSGMEFNFRKYTWNYIQNLSAPYDLSSVMHYGSYAFSKDRRSATILPKDPNKKIGQRDNFSKIDILKINRLYQCDNVKPTSTPPPTPKPITACEDNHKHCAYWAASKGECVNNSAWMLVNCKKSCKQCDKPCEDLNQYCGVWAKRGDCTRSSEYMKSYCSKSCRTCKTNGGAGGSVGAPEPHPNMECDDKEKYCMYWASRDECSKNPKFMGKYCPKSCKLC</sequence>
<evidence type="ECO:0000256" key="8">
    <source>
        <dbReference type="ARBA" id="ARBA00023145"/>
    </source>
</evidence>
<dbReference type="SMART" id="SM00235">
    <property type="entry name" value="ZnMc"/>
    <property type="match status" value="1"/>
</dbReference>
<evidence type="ECO:0000259" key="15">
    <source>
        <dbReference type="PROSITE" id="PS51670"/>
    </source>
</evidence>
<dbReference type="EMBL" id="LNIX01000007">
    <property type="protein sequence ID" value="OXA51926.1"/>
    <property type="molecule type" value="Genomic_DNA"/>
</dbReference>
<feature type="domain" description="ShKT" evidence="15">
    <location>
        <begin position="433"/>
        <end position="467"/>
    </location>
</feature>
<feature type="compositionally biased region" description="Polar residues" evidence="14">
    <location>
        <begin position="78"/>
        <end position="91"/>
    </location>
</feature>
<accession>A0A226E5U7</accession>
<dbReference type="InterPro" id="IPR003582">
    <property type="entry name" value="ShKT_dom"/>
</dbReference>
<evidence type="ECO:0000256" key="13">
    <source>
        <dbReference type="RuleBase" id="RU361183"/>
    </source>
</evidence>